<dbReference type="Proteomes" id="UP000252582">
    <property type="component" value="Unassembled WGS sequence"/>
</dbReference>
<proteinExistence type="predicted"/>
<sequence>MNTYLSAVALSATLLASTASLCHAQGAVTELTVMSFNIWGGGANEGKDVAETAAVIRAAGADIIGIQETKPEPEVCEADDCKPVGESVAAKLAEALGFHYYDQAQDNPALWANAILSRYPIGKATAHDTGAAINVDGRKVYVFNIHPTDYPYQPYQLLNIEYGPAPFLKTAEEAVAAARAARGPAIDLLMSDLKEADNADAVFLFGDFNEPSFRDWTDASVTAGHQPMAVRYPTTLRVEEEGGFTDLYRAAFPEEVAKPAYTWTPTSETTDPEDHHDRIDFTFGKAKNLTVVKAGIVGEKAPEADIVVTPWPSDHRASVATVRF</sequence>
<dbReference type="AlphaFoldDB" id="A0A6I7HSU3"/>
<name>A0A6I7HSU3_9HYPH</name>
<dbReference type="PANTHER" id="PTHR41349:SF1">
    <property type="entry name" value="PROTEIN CBG08683"/>
    <property type="match status" value="1"/>
</dbReference>
<feature type="chain" id="PRO_5026130975" evidence="1">
    <location>
        <begin position="25"/>
        <end position="324"/>
    </location>
</feature>
<feature type="domain" description="Endonuclease/exonuclease/phosphatase" evidence="2">
    <location>
        <begin position="34"/>
        <end position="315"/>
    </location>
</feature>
<evidence type="ECO:0000313" key="3">
    <source>
        <dbReference type="EMBL" id="RCW28470.1"/>
    </source>
</evidence>
<dbReference type="InterPro" id="IPR005135">
    <property type="entry name" value="Endo/exonuclease/phosphatase"/>
</dbReference>
<accession>A0A6I7HSU3</accession>
<gene>
    <name evidence="3" type="ORF">DFR48_101484</name>
</gene>
<dbReference type="GO" id="GO:0004527">
    <property type="term" value="F:exonuclease activity"/>
    <property type="evidence" value="ECO:0007669"/>
    <property type="project" value="UniProtKB-KW"/>
</dbReference>
<dbReference type="PANTHER" id="PTHR41349">
    <property type="match status" value="1"/>
</dbReference>
<dbReference type="SUPFAM" id="SSF56219">
    <property type="entry name" value="DNase I-like"/>
    <property type="match status" value="1"/>
</dbReference>
<comment type="caution">
    <text evidence="3">The sequence shown here is derived from an EMBL/GenBank/DDBJ whole genome shotgun (WGS) entry which is preliminary data.</text>
</comment>
<protein>
    <submittedName>
        <fullName evidence="3">Exonuclease III</fullName>
    </submittedName>
</protein>
<keyword evidence="3" id="KW-0540">Nuclease</keyword>
<keyword evidence="1" id="KW-0732">Signal</keyword>
<organism evidence="3 4">
    <name type="scientific">Ciceribacter lividus</name>
    <dbReference type="NCBI Taxonomy" id="1197950"/>
    <lineage>
        <taxon>Bacteria</taxon>
        <taxon>Pseudomonadati</taxon>
        <taxon>Pseudomonadota</taxon>
        <taxon>Alphaproteobacteria</taxon>
        <taxon>Hyphomicrobiales</taxon>
        <taxon>Rhizobiaceae</taxon>
        <taxon>Ciceribacter</taxon>
    </lineage>
</organism>
<dbReference type="RefSeq" id="WP_114361540.1">
    <property type="nucleotide sequence ID" value="NZ_QPIX01000001.1"/>
</dbReference>
<keyword evidence="4" id="KW-1185">Reference proteome</keyword>
<reference evidence="3 4" key="1">
    <citation type="submission" date="2018-07" db="EMBL/GenBank/DDBJ databases">
        <title>Genomic Encyclopedia of Type Strains, Phase IV (KMG-IV): sequencing the most valuable type-strain genomes for metagenomic binning, comparative biology and taxonomic classification.</title>
        <authorList>
            <person name="Goeker M."/>
        </authorList>
    </citation>
    <scope>NUCLEOTIDE SEQUENCE [LARGE SCALE GENOMIC DNA]</scope>
    <source>
        <strain evidence="3 4">DSM 25528</strain>
    </source>
</reference>
<evidence type="ECO:0000256" key="1">
    <source>
        <dbReference type="SAM" id="SignalP"/>
    </source>
</evidence>
<feature type="signal peptide" evidence="1">
    <location>
        <begin position="1"/>
        <end position="24"/>
    </location>
</feature>
<dbReference type="InterPro" id="IPR036691">
    <property type="entry name" value="Endo/exonu/phosph_ase_sf"/>
</dbReference>
<evidence type="ECO:0000313" key="4">
    <source>
        <dbReference type="Proteomes" id="UP000252582"/>
    </source>
</evidence>
<keyword evidence="3" id="KW-0378">Hydrolase</keyword>
<dbReference type="Gene3D" id="3.60.10.10">
    <property type="entry name" value="Endonuclease/exonuclease/phosphatase"/>
    <property type="match status" value="1"/>
</dbReference>
<keyword evidence="3" id="KW-0269">Exonuclease</keyword>
<dbReference type="EMBL" id="QPIX01000001">
    <property type="protein sequence ID" value="RCW28470.1"/>
    <property type="molecule type" value="Genomic_DNA"/>
</dbReference>
<dbReference type="Pfam" id="PF03372">
    <property type="entry name" value="Exo_endo_phos"/>
    <property type="match status" value="1"/>
</dbReference>
<evidence type="ECO:0000259" key="2">
    <source>
        <dbReference type="Pfam" id="PF03372"/>
    </source>
</evidence>